<evidence type="ECO:0000313" key="3">
    <source>
        <dbReference type="Proteomes" id="UP000215043"/>
    </source>
</evidence>
<dbReference type="KEGG" id="aey:CDG81_13500"/>
<reference evidence="2 3" key="1">
    <citation type="submission" date="2017-08" db="EMBL/GenBank/DDBJ databases">
        <title>The complete genome sequence of moderately halophilic actinomycete Actinopolyspora erythraea YIM 90600, the producer of novel erythromycin, novel actinopolysporins A-C and tubercidin.</title>
        <authorList>
            <person name="Yin M."/>
            <person name="Tang S."/>
        </authorList>
    </citation>
    <scope>NUCLEOTIDE SEQUENCE [LARGE SCALE GENOMIC DNA]</scope>
    <source>
        <strain evidence="2 3">YIM 90600</strain>
    </source>
</reference>
<evidence type="ECO:0000259" key="1">
    <source>
        <dbReference type="Pfam" id="PF01636"/>
    </source>
</evidence>
<protein>
    <recommendedName>
        <fullName evidence="1">Aminoglycoside phosphotransferase domain-containing protein</fullName>
    </recommendedName>
</protein>
<proteinExistence type="predicted"/>
<dbReference type="OrthoDB" id="4553308at2"/>
<dbReference type="EMBL" id="CP022752">
    <property type="protein sequence ID" value="ASU79135.1"/>
    <property type="molecule type" value="Genomic_DNA"/>
</dbReference>
<organism evidence="2 3">
    <name type="scientific">Actinopolyspora erythraea</name>
    <dbReference type="NCBI Taxonomy" id="414996"/>
    <lineage>
        <taxon>Bacteria</taxon>
        <taxon>Bacillati</taxon>
        <taxon>Actinomycetota</taxon>
        <taxon>Actinomycetes</taxon>
        <taxon>Actinopolysporales</taxon>
        <taxon>Actinopolysporaceae</taxon>
        <taxon>Actinopolyspora</taxon>
    </lineage>
</organism>
<name>A0A223RTD6_9ACTN</name>
<gene>
    <name evidence="2" type="ORF">CDG81_13500</name>
</gene>
<dbReference type="InterPro" id="IPR002575">
    <property type="entry name" value="Aminoglycoside_PTrfase"/>
</dbReference>
<feature type="domain" description="Aminoglycoside phosphotransferase" evidence="1">
    <location>
        <begin position="10"/>
        <end position="195"/>
    </location>
</feature>
<dbReference type="Proteomes" id="UP000215043">
    <property type="component" value="Chromosome"/>
</dbReference>
<dbReference type="InterPro" id="IPR011009">
    <property type="entry name" value="Kinase-like_dom_sf"/>
</dbReference>
<dbReference type="AlphaFoldDB" id="A0A223RTD6"/>
<sequence length="268" mass="29825">MTPHTFRKSFRDVEAAETVVAHHRWLVELRSGVVFPKLLAHTGSTLEFERLPGPTAGTADITTVARALGQLHRAAWRGGLRHADMNRPFPIDGATKLAGFTEPRRQRLHAALTKAECPLTHDDIDTWLEISAELPVTLYKDANPRNAIISPDRGPVLVDVDTLTLAPVGYDLAKLIVTMAMTFGAVTREQVVEALTSYITAFGIEADRCPLGHIQVWAEFHHLLTHPWCGQHYAHEWNAIRTWSAAEVVSAARTHVPVRSREPHARDQ</sequence>
<dbReference type="Pfam" id="PF01636">
    <property type="entry name" value="APH"/>
    <property type="match status" value="1"/>
</dbReference>
<dbReference type="SUPFAM" id="SSF56112">
    <property type="entry name" value="Protein kinase-like (PK-like)"/>
    <property type="match status" value="1"/>
</dbReference>
<dbReference type="RefSeq" id="WP_084134169.1">
    <property type="nucleotide sequence ID" value="NZ_CP022752.1"/>
</dbReference>
<evidence type="ECO:0000313" key="2">
    <source>
        <dbReference type="EMBL" id="ASU79135.1"/>
    </source>
</evidence>
<accession>A0A223RTD6</accession>